<keyword evidence="7 8" id="KW-0472">Membrane</keyword>
<reference evidence="10 11" key="1">
    <citation type="journal article" date="2015" name="Int. J. Syst. Evol. Microbiol.">
        <title>Carboxylicivirga linearis sp. nov., isolated from a sea cucumber culture pond.</title>
        <authorList>
            <person name="Wang F.Q."/>
            <person name="Zhou Y.X."/>
            <person name="Lin X.Z."/>
            <person name="Chen G.J."/>
            <person name="Du Z.J."/>
        </authorList>
    </citation>
    <scope>NUCLEOTIDE SEQUENCE [LARGE SCALE GENOMIC DNA]</scope>
    <source>
        <strain evidence="10 11">FB218</strain>
    </source>
</reference>
<evidence type="ECO:0000256" key="3">
    <source>
        <dbReference type="ARBA" id="ARBA00022449"/>
    </source>
</evidence>
<feature type="transmembrane region" description="Helical" evidence="8">
    <location>
        <begin position="337"/>
        <end position="356"/>
    </location>
</feature>
<evidence type="ECO:0000256" key="4">
    <source>
        <dbReference type="ARBA" id="ARBA00022692"/>
    </source>
</evidence>
<feature type="transmembrane region" description="Helical" evidence="8">
    <location>
        <begin position="270"/>
        <end position="293"/>
    </location>
</feature>
<feature type="transmembrane region" description="Helical" evidence="8">
    <location>
        <begin position="30"/>
        <end position="50"/>
    </location>
</feature>
<evidence type="ECO:0000259" key="9">
    <source>
        <dbReference type="Pfam" id="PF00999"/>
    </source>
</evidence>
<keyword evidence="3" id="KW-0050">Antiport</keyword>
<feature type="transmembrane region" description="Helical" evidence="8">
    <location>
        <begin position="185"/>
        <end position="212"/>
    </location>
</feature>
<dbReference type="EMBL" id="JAGUCO010000019">
    <property type="protein sequence ID" value="MBS2100209.1"/>
    <property type="molecule type" value="Genomic_DNA"/>
</dbReference>
<dbReference type="InterPro" id="IPR006153">
    <property type="entry name" value="Cation/H_exchanger_TM"/>
</dbReference>
<dbReference type="Proteomes" id="UP000708576">
    <property type="component" value="Unassembled WGS sequence"/>
</dbReference>
<accession>A0ABS5K0E4</accession>
<evidence type="ECO:0000313" key="10">
    <source>
        <dbReference type="EMBL" id="MBS2100209.1"/>
    </source>
</evidence>
<keyword evidence="5 8" id="KW-1133">Transmembrane helix</keyword>
<keyword evidence="4 8" id="KW-0812">Transmembrane</keyword>
<sequence length="398" mass="43027">MYQNFAILCIIILIYSLIAGKVEKKPISSAMFFLFVGLVLGPFTIDFFSIKFNEEVYKTLAECALALVLFTDASKANLKTLKGQIAIPYHLLLIGLPITIIFGVLIGKLVFPAMSWIELGILSTILAPTDAALGEPVVNHKSVPAKVREGINVESGLNDGICVPILLLLMSIYKFDANEHVTFGFAFGLFIKEIGIGVLVGATLAYLGSLVIKHGLTKQWIESAWKPSIVIVMALTCFSLAQTLDGSGFIATFVGGLIFNRALKNHKSTMLTGALGVGKILNAVVWIVFGSVITAEILPLLTLPIILYSILSLTVIRILPVLLCLLNNKISGYSKLFIAWFGPRGLASIVFAAMVFEGDLAYGNTIVLTACCTILISVFVHGISAEPMTKFFTSKTKK</sequence>
<comment type="caution">
    <text evidence="10">The sequence shown here is derived from an EMBL/GenBank/DDBJ whole genome shotgun (WGS) entry which is preliminary data.</text>
</comment>
<dbReference type="PANTHER" id="PTHR32507">
    <property type="entry name" value="NA(+)/H(+) ANTIPORTER 1"/>
    <property type="match status" value="1"/>
</dbReference>
<keyword evidence="2" id="KW-0813">Transport</keyword>
<proteinExistence type="predicted"/>
<dbReference type="RefSeq" id="WP_212217620.1">
    <property type="nucleotide sequence ID" value="NZ_JAGUCO010000019.1"/>
</dbReference>
<evidence type="ECO:0000256" key="5">
    <source>
        <dbReference type="ARBA" id="ARBA00022989"/>
    </source>
</evidence>
<evidence type="ECO:0000256" key="8">
    <source>
        <dbReference type="SAM" id="Phobius"/>
    </source>
</evidence>
<evidence type="ECO:0000256" key="6">
    <source>
        <dbReference type="ARBA" id="ARBA00023065"/>
    </source>
</evidence>
<feature type="transmembrane region" description="Helical" evidence="8">
    <location>
        <begin position="85"/>
        <end position="107"/>
    </location>
</feature>
<comment type="subcellular location">
    <subcellularLocation>
        <location evidence="1">Cell membrane</location>
        <topology evidence="1">Multi-pass membrane protein</topology>
    </subcellularLocation>
</comment>
<evidence type="ECO:0000256" key="2">
    <source>
        <dbReference type="ARBA" id="ARBA00022448"/>
    </source>
</evidence>
<feature type="transmembrane region" description="Helical" evidence="8">
    <location>
        <begin position="362"/>
        <end position="383"/>
    </location>
</feature>
<gene>
    <name evidence="10" type="ORF">KEM10_18125</name>
</gene>
<name>A0ABS5K0E4_9BACT</name>
<keyword evidence="11" id="KW-1185">Reference proteome</keyword>
<protein>
    <submittedName>
        <fullName evidence="10">Cation:proton antiporter</fullName>
    </submittedName>
</protein>
<dbReference type="Pfam" id="PF00999">
    <property type="entry name" value="Na_H_Exchanger"/>
    <property type="match status" value="1"/>
</dbReference>
<feature type="transmembrane region" description="Helical" evidence="8">
    <location>
        <begin position="247"/>
        <end position="263"/>
    </location>
</feature>
<feature type="domain" description="Cation/H+ exchanger transmembrane" evidence="9">
    <location>
        <begin position="13"/>
        <end position="389"/>
    </location>
</feature>
<dbReference type="PANTHER" id="PTHR32507:SF8">
    <property type="entry name" value="CNH1P"/>
    <property type="match status" value="1"/>
</dbReference>
<evidence type="ECO:0000256" key="1">
    <source>
        <dbReference type="ARBA" id="ARBA00004651"/>
    </source>
</evidence>
<dbReference type="PRINTS" id="PR00173">
    <property type="entry name" value="EDTRNSPORT"/>
</dbReference>
<keyword evidence="6" id="KW-0406">Ion transport</keyword>
<evidence type="ECO:0000256" key="7">
    <source>
        <dbReference type="ARBA" id="ARBA00023136"/>
    </source>
</evidence>
<feature type="transmembrane region" description="Helical" evidence="8">
    <location>
        <begin position="305"/>
        <end position="325"/>
    </location>
</feature>
<evidence type="ECO:0000313" key="11">
    <source>
        <dbReference type="Proteomes" id="UP000708576"/>
    </source>
</evidence>
<organism evidence="10 11">
    <name type="scientific">Carboxylicivirga linearis</name>
    <dbReference type="NCBI Taxonomy" id="1628157"/>
    <lineage>
        <taxon>Bacteria</taxon>
        <taxon>Pseudomonadati</taxon>
        <taxon>Bacteroidota</taxon>
        <taxon>Bacteroidia</taxon>
        <taxon>Marinilabiliales</taxon>
        <taxon>Marinilabiliaceae</taxon>
        <taxon>Carboxylicivirga</taxon>
    </lineage>
</organism>